<evidence type="ECO:0000256" key="3">
    <source>
        <dbReference type="ARBA" id="ARBA00012319"/>
    </source>
</evidence>
<gene>
    <name evidence="7" type="primary">Pde11</name>
    <name evidence="7" type="ORF">CDAR_563401</name>
</gene>
<protein>
    <recommendedName>
        <fullName evidence="3">3',5'-cyclic-GMP phosphodiesterase</fullName>
        <ecNumber evidence="3">3.1.4.35</ecNumber>
    </recommendedName>
</protein>
<evidence type="ECO:0000256" key="4">
    <source>
        <dbReference type="ARBA" id="ARBA00022723"/>
    </source>
</evidence>
<dbReference type="GO" id="GO:0007165">
    <property type="term" value="P:signal transduction"/>
    <property type="evidence" value="ECO:0007669"/>
    <property type="project" value="InterPro"/>
</dbReference>
<evidence type="ECO:0000313" key="8">
    <source>
        <dbReference type="Proteomes" id="UP001054837"/>
    </source>
</evidence>
<keyword evidence="4" id="KW-0479">Metal-binding</keyword>
<dbReference type="SUPFAM" id="SSF55781">
    <property type="entry name" value="GAF domain-like"/>
    <property type="match status" value="2"/>
</dbReference>
<comment type="caution">
    <text evidence="7">The sequence shown here is derived from an EMBL/GenBank/DDBJ whole genome shotgun (WGS) entry which is preliminary data.</text>
</comment>
<evidence type="ECO:0000313" key="7">
    <source>
        <dbReference type="EMBL" id="GIY89690.1"/>
    </source>
</evidence>
<dbReference type="Proteomes" id="UP001054837">
    <property type="component" value="Unassembled WGS sequence"/>
</dbReference>
<keyword evidence="8" id="KW-1185">Reference proteome</keyword>
<organism evidence="7 8">
    <name type="scientific">Caerostris darwini</name>
    <dbReference type="NCBI Taxonomy" id="1538125"/>
    <lineage>
        <taxon>Eukaryota</taxon>
        <taxon>Metazoa</taxon>
        <taxon>Ecdysozoa</taxon>
        <taxon>Arthropoda</taxon>
        <taxon>Chelicerata</taxon>
        <taxon>Arachnida</taxon>
        <taxon>Araneae</taxon>
        <taxon>Araneomorphae</taxon>
        <taxon>Entelegynae</taxon>
        <taxon>Araneoidea</taxon>
        <taxon>Araneidae</taxon>
        <taxon>Caerostris</taxon>
    </lineage>
</organism>
<dbReference type="SMART" id="SM00065">
    <property type="entry name" value="GAF"/>
    <property type="match status" value="2"/>
</dbReference>
<evidence type="ECO:0000256" key="5">
    <source>
        <dbReference type="ARBA" id="ARBA00022801"/>
    </source>
</evidence>
<dbReference type="Gene3D" id="1.10.1300.10">
    <property type="entry name" value="3'5'-cyclic nucleotide phosphodiesterase, catalytic domain"/>
    <property type="match status" value="2"/>
</dbReference>
<dbReference type="PROSITE" id="PS51845">
    <property type="entry name" value="PDEASE_I_2"/>
    <property type="match status" value="2"/>
</dbReference>
<dbReference type="GO" id="GO:0047555">
    <property type="term" value="F:3',5'-cyclic-GMP phosphodiesterase activity"/>
    <property type="evidence" value="ECO:0007669"/>
    <property type="project" value="UniProtKB-EC"/>
</dbReference>
<dbReference type="InterPro" id="IPR002073">
    <property type="entry name" value="PDEase_catalytic_dom"/>
</dbReference>
<feature type="domain" description="PDEase" evidence="6">
    <location>
        <begin position="465"/>
        <end position="568"/>
    </location>
</feature>
<evidence type="ECO:0000256" key="2">
    <source>
        <dbReference type="ARBA" id="ARBA00007648"/>
    </source>
</evidence>
<dbReference type="EMBL" id="BPLQ01015682">
    <property type="protein sequence ID" value="GIY89690.1"/>
    <property type="molecule type" value="Genomic_DNA"/>
</dbReference>
<dbReference type="FunFam" id="3.30.450.40:FF:000015">
    <property type="entry name" value="Phosphodiesterase"/>
    <property type="match status" value="1"/>
</dbReference>
<comment type="cofactor">
    <cofactor evidence="1">
        <name>a divalent metal cation</name>
        <dbReference type="ChEBI" id="CHEBI:60240"/>
    </cofactor>
</comment>
<proteinExistence type="inferred from homology"/>
<dbReference type="SUPFAM" id="SSF109604">
    <property type="entry name" value="HD-domain/PDEase-like"/>
    <property type="match status" value="1"/>
</dbReference>
<evidence type="ECO:0000259" key="6">
    <source>
        <dbReference type="PROSITE" id="PS51845"/>
    </source>
</evidence>
<dbReference type="InterPro" id="IPR036971">
    <property type="entry name" value="PDEase_catalytic_dom_sf"/>
</dbReference>
<dbReference type="AlphaFoldDB" id="A0AAV4X692"/>
<accession>A0AAV4X692</accession>
<dbReference type="InterPro" id="IPR029016">
    <property type="entry name" value="GAF-like_dom_sf"/>
</dbReference>
<reference evidence="7 8" key="1">
    <citation type="submission" date="2021-06" db="EMBL/GenBank/DDBJ databases">
        <title>Caerostris darwini draft genome.</title>
        <authorList>
            <person name="Kono N."/>
            <person name="Arakawa K."/>
        </authorList>
    </citation>
    <scope>NUCLEOTIDE SEQUENCE [LARGE SCALE GENOMIC DNA]</scope>
</reference>
<dbReference type="GO" id="GO:0046872">
    <property type="term" value="F:metal ion binding"/>
    <property type="evidence" value="ECO:0007669"/>
    <property type="project" value="UniProtKB-KW"/>
</dbReference>
<dbReference type="Pfam" id="PF01590">
    <property type="entry name" value="GAF"/>
    <property type="match status" value="2"/>
</dbReference>
<evidence type="ECO:0000256" key="1">
    <source>
        <dbReference type="ARBA" id="ARBA00001968"/>
    </source>
</evidence>
<name>A0AAV4X692_9ARAC</name>
<dbReference type="InterPro" id="IPR003018">
    <property type="entry name" value="GAF"/>
</dbReference>
<sequence length="680" mass="77993">MVDSWLLFHSVPQGMVQDTSWLTNTSPGAVTPVRKTSAHELERKTGFSRPFLPTFKSLPLPSDAMPFCDTTGGYSVLTTQQELRALNERELIFELVKDIYNGLDPLSFCLKILQIISILTKADRCSLFLVKGEKGDPGRCLVGQLLDVSCSSAIGQMRRREEICIPWGTGIVGHVAESRKSLNIHDCYKDIRFNSQVDRTTGYKTHNMLCMPICDTDGEVKAVAQIINKCHGEKPFTYADEEVFSRYLQFCGIGLRNAELYERSELESKRIQVLLDLARLAFEDQSEIGQIVQRIMIYTQSFLQVERCQVLLLDENAKTFSRVFDLDINDMKAANIDSSDPFEGRFPINVRIAGYVATSGETLNIPDVHQDDRFDPSVDEDSNFRHYSILCMPIRNASKIIVGVCQLINKLSRNPFTKKDERIFEICTIFCGLGIQHIEIYERSMKAIAKTKVTLEVLSYHATAPLEEVQELLRDYHIPSTEMYKLHDLKFDDFFLNDKEMLKACLRMFIDLNFIQRFDIEYDVLCRWLLSVRKNYRPVTYHNWRHAFNVAQMMFAILAGNQILSHLSSEEYMNVVHILEGAILATDLTVYYKAMLMTACDIAAITKPWKVQKKDMMNRDKKDKLPLMQVAFIDSMCIPVYEAFAMISDELCPLLEGVKENRAKWLKLAEEKKLCFSPKN</sequence>
<dbReference type="EC" id="3.1.4.35" evidence="3"/>
<feature type="domain" description="PDEase" evidence="6">
    <location>
        <begin position="615"/>
        <end position="672"/>
    </location>
</feature>
<dbReference type="PANTHER" id="PTHR11347">
    <property type="entry name" value="CYCLIC NUCLEOTIDE PHOSPHODIESTERASE"/>
    <property type="match status" value="1"/>
</dbReference>
<comment type="similarity">
    <text evidence="2">Belongs to the cyclic nucleotide phosphodiesterase family.</text>
</comment>
<keyword evidence="5" id="KW-0378">Hydrolase</keyword>
<dbReference type="Gene3D" id="3.30.450.40">
    <property type="match status" value="2"/>
</dbReference>